<evidence type="ECO:0000313" key="4">
    <source>
        <dbReference type="Proteomes" id="UP000287651"/>
    </source>
</evidence>
<dbReference type="AlphaFoldDB" id="A0A426YMN3"/>
<dbReference type="Proteomes" id="UP000287651">
    <property type="component" value="Unassembled WGS sequence"/>
</dbReference>
<comment type="caution">
    <text evidence="3">The sequence shown here is derived from an EMBL/GenBank/DDBJ whole genome shotgun (WGS) entry which is preliminary data.</text>
</comment>
<keyword evidence="2" id="KW-0732">Signal</keyword>
<dbReference type="EMBL" id="AMZH03011385">
    <property type="protein sequence ID" value="RRT52970.1"/>
    <property type="molecule type" value="Genomic_DNA"/>
</dbReference>
<sequence>MHPISVRCDRLAILLFTPVEGVSWVIPGSDSNQFVEPGIKPRFNLHSTGSEPLCHANLNVRFWESFRIAYAVKSLKREAAGAADDTNNISSAQRDKEEAQEYDRERACIREGCYSQANFVPKLVRQIANAWKAESGCR</sequence>
<proteinExistence type="predicted"/>
<accession>A0A426YMN3</accession>
<reference evidence="3 4" key="1">
    <citation type="journal article" date="2014" name="Agronomy (Basel)">
        <title>A Draft Genome Sequence for Ensete ventricosum, the Drought-Tolerant Tree Against Hunger.</title>
        <authorList>
            <person name="Harrison J."/>
            <person name="Moore K.A."/>
            <person name="Paszkiewicz K."/>
            <person name="Jones T."/>
            <person name="Grant M."/>
            <person name="Ambacheew D."/>
            <person name="Muzemil S."/>
            <person name="Studholme D.J."/>
        </authorList>
    </citation>
    <scope>NUCLEOTIDE SEQUENCE [LARGE SCALE GENOMIC DNA]</scope>
</reference>
<feature type="signal peptide" evidence="2">
    <location>
        <begin position="1"/>
        <end position="21"/>
    </location>
</feature>
<feature type="chain" id="PRO_5019114922" evidence="2">
    <location>
        <begin position="22"/>
        <end position="138"/>
    </location>
</feature>
<name>A0A426YMN3_ENSVE</name>
<feature type="region of interest" description="Disordered" evidence="1">
    <location>
        <begin position="78"/>
        <end position="101"/>
    </location>
</feature>
<gene>
    <name evidence="3" type="ORF">B296_00038479</name>
</gene>
<evidence type="ECO:0000256" key="2">
    <source>
        <dbReference type="SAM" id="SignalP"/>
    </source>
</evidence>
<organism evidence="3 4">
    <name type="scientific">Ensete ventricosum</name>
    <name type="common">Abyssinian banana</name>
    <name type="synonym">Musa ensete</name>
    <dbReference type="NCBI Taxonomy" id="4639"/>
    <lineage>
        <taxon>Eukaryota</taxon>
        <taxon>Viridiplantae</taxon>
        <taxon>Streptophyta</taxon>
        <taxon>Embryophyta</taxon>
        <taxon>Tracheophyta</taxon>
        <taxon>Spermatophyta</taxon>
        <taxon>Magnoliopsida</taxon>
        <taxon>Liliopsida</taxon>
        <taxon>Zingiberales</taxon>
        <taxon>Musaceae</taxon>
        <taxon>Ensete</taxon>
    </lineage>
</organism>
<evidence type="ECO:0000313" key="3">
    <source>
        <dbReference type="EMBL" id="RRT52970.1"/>
    </source>
</evidence>
<protein>
    <submittedName>
        <fullName evidence="3">Uncharacterized protein</fullName>
    </submittedName>
</protein>
<evidence type="ECO:0000256" key="1">
    <source>
        <dbReference type="SAM" id="MobiDB-lite"/>
    </source>
</evidence>